<name>A0A978UAN4_ZIZJJ</name>
<evidence type="ECO:0000256" key="3">
    <source>
        <dbReference type="SAM" id="MobiDB-lite"/>
    </source>
</evidence>
<dbReference type="PANTHER" id="PTHR48044:SF7">
    <property type="entry name" value="GLYCOSYLTRANSFERASE"/>
    <property type="match status" value="1"/>
</dbReference>
<protein>
    <recommendedName>
        <fullName evidence="4">Glycosyltransferase N-terminal domain-containing protein</fullName>
    </recommendedName>
</protein>
<dbReference type="InterPro" id="IPR058980">
    <property type="entry name" value="Glyco_transf_N"/>
</dbReference>
<comment type="caution">
    <text evidence="5">The sequence shown here is derived from an EMBL/GenBank/DDBJ whole genome shotgun (WGS) entry which is preliminary data.</text>
</comment>
<dbReference type="AlphaFoldDB" id="A0A978UAN4"/>
<dbReference type="PANTHER" id="PTHR48044">
    <property type="entry name" value="GLYCOSYLTRANSFERASE"/>
    <property type="match status" value="1"/>
</dbReference>
<gene>
    <name evidence="5" type="ORF">FEM48_Zijuj12G0023800</name>
</gene>
<feature type="region of interest" description="Disordered" evidence="3">
    <location>
        <begin position="1"/>
        <end position="20"/>
    </location>
</feature>
<comment type="similarity">
    <text evidence="1">Belongs to the UDP-glycosyltransferase family.</text>
</comment>
<reference evidence="5" key="1">
    <citation type="journal article" date="2021" name="Front. Plant Sci.">
        <title>Chromosome-Scale Genome Assembly for Chinese Sour Jujube and Insights Into Its Genome Evolution and Domestication Signature.</title>
        <authorList>
            <person name="Shen L.-Y."/>
            <person name="Luo H."/>
            <person name="Wang X.-L."/>
            <person name="Wang X.-M."/>
            <person name="Qiu X.-J."/>
            <person name="Liu H."/>
            <person name="Zhou S.-S."/>
            <person name="Jia K.-H."/>
            <person name="Nie S."/>
            <person name="Bao Y.-T."/>
            <person name="Zhang R.-G."/>
            <person name="Yun Q.-Z."/>
            <person name="Chai Y.-H."/>
            <person name="Lu J.-Y."/>
            <person name="Li Y."/>
            <person name="Zhao S.-W."/>
            <person name="Mao J.-F."/>
            <person name="Jia S.-G."/>
            <person name="Mao Y.-M."/>
        </authorList>
    </citation>
    <scope>NUCLEOTIDE SEQUENCE</scope>
    <source>
        <strain evidence="5">AT0</strain>
        <tissue evidence="5">Leaf</tissue>
    </source>
</reference>
<evidence type="ECO:0000313" key="5">
    <source>
        <dbReference type="EMBL" id="KAH7511827.1"/>
    </source>
</evidence>
<feature type="domain" description="Glycosyltransferase N-terminal" evidence="4">
    <location>
        <begin position="27"/>
        <end position="257"/>
    </location>
</feature>
<dbReference type="GO" id="GO:0008194">
    <property type="term" value="F:UDP-glycosyltransferase activity"/>
    <property type="evidence" value="ECO:0007669"/>
    <property type="project" value="InterPro"/>
</dbReference>
<dbReference type="Pfam" id="PF26168">
    <property type="entry name" value="Glyco_transf_N"/>
    <property type="match status" value="1"/>
</dbReference>
<evidence type="ECO:0000256" key="1">
    <source>
        <dbReference type="ARBA" id="ARBA00009995"/>
    </source>
</evidence>
<dbReference type="Proteomes" id="UP000813462">
    <property type="component" value="Unassembled WGS sequence"/>
</dbReference>
<organism evidence="5 6">
    <name type="scientific">Ziziphus jujuba var. spinosa</name>
    <dbReference type="NCBI Taxonomy" id="714518"/>
    <lineage>
        <taxon>Eukaryota</taxon>
        <taxon>Viridiplantae</taxon>
        <taxon>Streptophyta</taxon>
        <taxon>Embryophyta</taxon>
        <taxon>Tracheophyta</taxon>
        <taxon>Spermatophyta</taxon>
        <taxon>Magnoliopsida</taxon>
        <taxon>eudicotyledons</taxon>
        <taxon>Gunneridae</taxon>
        <taxon>Pentapetalae</taxon>
        <taxon>rosids</taxon>
        <taxon>fabids</taxon>
        <taxon>Rosales</taxon>
        <taxon>Rhamnaceae</taxon>
        <taxon>Paliureae</taxon>
        <taxon>Ziziphus</taxon>
    </lineage>
</organism>
<dbReference type="EMBL" id="JAEACU010000012">
    <property type="protein sequence ID" value="KAH7511827.1"/>
    <property type="molecule type" value="Genomic_DNA"/>
</dbReference>
<sequence>MASEHQEQQQHQINNQDGGLTNEASNSVIVVMVPFPAQSHLNQLLQFSCLISSYNNIPVHFACFANHNSQVRNRAKDHLDPLFFSRIQFHDFPNPPPPNSDSPSDTPVFLKPSLQASVDLHQPVSALLHLLSSKSKRLVIIHDALVCSAVEDATSLPNAEAYAYQGGGAFTLFSYSWEFRGRPPLDVPEAEYIPDQLPTVEASVDSESTEFFKYQYRLMGSRDGYLYNTCRLIDGNFLDLIAKEANNKKVWGIGPLHLVKSISNSTDSNSSDKGKDILEWLDKQEKNSVLYISFGTTISMADQKQIEELAFGLEQSGTKFIWVFREADKDDAYVQGTGADLPQGFEDRVKGVGMVKLMGSDEGDEMRKRAEKLGAAIRNSTAKGGVSCMEWDSFIAHITR</sequence>
<evidence type="ECO:0000259" key="4">
    <source>
        <dbReference type="Pfam" id="PF26168"/>
    </source>
</evidence>
<keyword evidence="2" id="KW-0808">Transferase</keyword>
<proteinExistence type="inferred from homology"/>
<dbReference type="Pfam" id="PF00201">
    <property type="entry name" value="UDPGT"/>
    <property type="match status" value="1"/>
</dbReference>
<evidence type="ECO:0000256" key="2">
    <source>
        <dbReference type="ARBA" id="ARBA00022679"/>
    </source>
</evidence>
<evidence type="ECO:0000313" key="6">
    <source>
        <dbReference type="Proteomes" id="UP000813462"/>
    </source>
</evidence>
<accession>A0A978UAN4</accession>
<dbReference type="InterPro" id="IPR002213">
    <property type="entry name" value="UDP_glucos_trans"/>
</dbReference>
<dbReference type="SUPFAM" id="SSF53756">
    <property type="entry name" value="UDP-Glycosyltransferase/glycogen phosphorylase"/>
    <property type="match status" value="1"/>
</dbReference>
<dbReference type="Gene3D" id="3.40.50.2000">
    <property type="entry name" value="Glycogen Phosphorylase B"/>
    <property type="match status" value="2"/>
</dbReference>
<dbReference type="GO" id="GO:1901135">
    <property type="term" value="P:carbohydrate derivative metabolic process"/>
    <property type="evidence" value="ECO:0007669"/>
    <property type="project" value="UniProtKB-ARBA"/>
</dbReference>